<dbReference type="Pfam" id="PF00828">
    <property type="entry name" value="Ribosomal_L27A"/>
    <property type="match status" value="1"/>
</dbReference>
<evidence type="ECO:0000313" key="7">
    <source>
        <dbReference type="EMBL" id="PJE51372.1"/>
    </source>
</evidence>
<feature type="domain" description="Large ribosomal subunit protein uL15/eL18" evidence="6">
    <location>
        <begin position="83"/>
        <end position="151"/>
    </location>
</feature>
<dbReference type="InterPro" id="IPR021131">
    <property type="entry name" value="Ribosomal_uL15/eL18"/>
</dbReference>
<dbReference type="GO" id="GO:0022625">
    <property type="term" value="C:cytosolic large ribosomal subunit"/>
    <property type="evidence" value="ECO:0007669"/>
    <property type="project" value="TreeGrafter"/>
</dbReference>
<keyword evidence="3 4" id="KW-0687">Ribonucleoprotein</keyword>
<sequence length="152" mass="16642">MQLHDIKSTTKKSRKRVGRGGKRGTYSGRGQKGQKSRSGASIRSDFRGGNAPVWRLFGKKRGVSKKVSIKHKFLRVPQQKPHIVNLNILNNKFNDGDNVSPKTLVSSGVIKNIKGGVKILNKGELTKKLSFSGVAFSNSAKEQILKTGSTIK</sequence>
<keyword evidence="4" id="KW-0694">RNA-binding</keyword>
<protein>
    <recommendedName>
        <fullName evidence="4">Large ribosomal subunit protein uL15</fullName>
    </recommendedName>
</protein>
<dbReference type="GO" id="GO:0019843">
    <property type="term" value="F:rRNA binding"/>
    <property type="evidence" value="ECO:0007669"/>
    <property type="project" value="UniProtKB-UniRule"/>
</dbReference>
<dbReference type="EMBL" id="PCXQ01000003">
    <property type="protein sequence ID" value="PJE51372.1"/>
    <property type="molecule type" value="Genomic_DNA"/>
</dbReference>
<keyword evidence="2 4" id="KW-0689">Ribosomal protein</keyword>
<dbReference type="GO" id="GO:0003735">
    <property type="term" value="F:structural constituent of ribosome"/>
    <property type="evidence" value="ECO:0007669"/>
    <property type="project" value="InterPro"/>
</dbReference>
<dbReference type="InterPro" id="IPR005749">
    <property type="entry name" value="Ribosomal_uL15_bac-type"/>
</dbReference>
<dbReference type="PANTHER" id="PTHR12934">
    <property type="entry name" value="50S RIBOSOMAL PROTEIN L15"/>
    <property type="match status" value="1"/>
</dbReference>
<evidence type="ECO:0000256" key="3">
    <source>
        <dbReference type="ARBA" id="ARBA00023274"/>
    </source>
</evidence>
<organism evidence="7 8">
    <name type="scientific">Candidatus Yanofskybacteria bacterium CG10_big_fil_rev_8_21_14_0_10_36_16</name>
    <dbReference type="NCBI Taxonomy" id="1975096"/>
    <lineage>
        <taxon>Bacteria</taxon>
        <taxon>Candidatus Yanofskyibacteriota</taxon>
    </lineage>
</organism>
<dbReference type="InterPro" id="IPR030878">
    <property type="entry name" value="Ribosomal_uL15"/>
</dbReference>
<name>A0A2J0QBW4_9BACT</name>
<dbReference type="AlphaFoldDB" id="A0A2J0QBW4"/>
<evidence type="ECO:0000259" key="6">
    <source>
        <dbReference type="Pfam" id="PF00828"/>
    </source>
</evidence>
<reference evidence="7 8" key="1">
    <citation type="submission" date="2017-09" db="EMBL/GenBank/DDBJ databases">
        <title>Depth-based differentiation of microbial function through sediment-hosted aquifers and enrichment of novel symbionts in the deep terrestrial subsurface.</title>
        <authorList>
            <person name="Probst A.J."/>
            <person name="Ladd B."/>
            <person name="Jarett J.K."/>
            <person name="Geller-Mcgrath D.E."/>
            <person name="Sieber C.M."/>
            <person name="Emerson J.B."/>
            <person name="Anantharaman K."/>
            <person name="Thomas B.C."/>
            <person name="Malmstrom R."/>
            <person name="Stieglmeier M."/>
            <person name="Klingl A."/>
            <person name="Woyke T."/>
            <person name="Ryan C.M."/>
            <person name="Banfield J.F."/>
        </authorList>
    </citation>
    <scope>NUCLEOTIDE SEQUENCE [LARGE SCALE GENOMIC DNA]</scope>
    <source>
        <strain evidence="7">CG10_big_fil_rev_8_21_14_0_10_36_16</strain>
    </source>
</reference>
<dbReference type="GO" id="GO:0006412">
    <property type="term" value="P:translation"/>
    <property type="evidence" value="ECO:0007669"/>
    <property type="project" value="UniProtKB-UniRule"/>
</dbReference>
<feature type="region of interest" description="Disordered" evidence="5">
    <location>
        <begin position="1"/>
        <end position="50"/>
    </location>
</feature>
<evidence type="ECO:0000256" key="1">
    <source>
        <dbReference type="ARBA" id="ARBA00007320"/>
    </source>
</evidence>
<proteinExistence type="inferred from homology"/>
<accession>A0A2J0QBW4</accession>
<dbReference type="HAMAP" id="MF_01341">
    <property type="entry name" value="Ribosomal_uL15"/>
    <property type="match status" value="1"/>
</dbReference>
<evidence type="ECO:0000313" key="8">
    <source>
        <dbReference type="Proteomes" id="UP000228496"/>
    </source>
</evidence>
<evidence type="ECO:0000256" key="5">
    <source>
        <dbReference type="SAM" id="MobiDB-lite"/>
    </source>
</evidence>
<evidence type="ECO:0000256" key="2">
    <source>
        <dbReference type="ARBA" id="ARBA00022980"/>
    </source>
</evidence>
<comment type="function">
    <text evidence="4">Binds to the 23S rRNA.</text>
</comment>
<comment type="similarity">
    <text evidence="1 4">Belongs to the universal ribosomal protein uL15 family.</text>
</comment>
<dbReference type="NCBIfam" id="TIGR01071">
    <property type="entry name" value="rplO_bact"/>
    <property type="match status" value="1"/>
</dbReference>
<evidence type="ECO:0000256" key="4">
    <source>
        <dbReference type="HAMAP-Rule" id="MF_01341"/>
    </source>
</evidence>
<feature type="compositionally biased region" description="Basic residues" evidence="5">
    <location>
        <begin position="9"/>
        <end position="22"/>
    </location>
</feature>
<dbReference type="Gene3D" id="3.100.10.10">
    <property type="match status" value="1"/>
</dbReference>
<comment type="caution">
    <text evidence="7">The sequence shown here is derived from an EMBL/GenBank/DDBJ whole genome shotgun (WGS) entry which is preliminary data.</text>
</comment>
<gene>
    <name evidence="4 7" type="primary">rplO</name>
    <name evidence="7" type="ORF">COV29_01300</name>
</gene>
<comment type="subunit">
    <text evidence="4">Part of the 50S ribosomal subunit.</text>
</comment>
<keyword evidence="4" id="KW-0699">rRNA-binding</keyword>
<dbReference type="SUPFAM" id="SSF52080">
    <property type="entry name" value="Ribosomal proteins L15p and L18e"/>
    <property type="match status" value="1"/>
</dbReference>
<dbReference type="PANTHER" id="PTHR12934:SF11">
    <property type="entry name" value="LARGE RIBOSOMAL SUBUNIT PROTEIN UL15M"/>
    <property type="match status" value="1"/>
</dbReference>
<dbReference type="InterPro" id="IPR036227">
    <property type="entry name" value="Ribosomal_uL15/eL18_sf"/>
</dbReference>
<dbReference type="Proteomes" id="UP000228496">
    <property type="component" value="Unassembled WGS sequence"/>
</dbReference>